<reference evidence="3" key="2">
    <citation type="submission" date="2019-10" db="EMBL/GenBank/DDBJ databases">
        <authorList>
            <consortium name="NCBI Genome Project"/>
        </authorList>
    </citation>
    <scope>NUCLEOTIDE SEQUENCE</scope>
    <source>
        <strain evidence="3">NI907</strain>
    </source>
</reference>
<name>A0A6P8BFP2_PYRGI</name>
<accession>A0A6P8BFP2</accession>
<gene>
    <name evidence="3" type="ORF">PgNI_02180</name>
</gene>
<evidence type="ECO:0000256" key="1">
    <source>
        <dbReference type="SAM" id="MobiDB-lite"/>
    </source>
</evidence>
<dbReference type="Proteomes" id="UP000515153">
    <property type="component" value="Unplaced"/>
</dbReference>
<reference evidence="3" key="3">
    <citation type="submission" date="2025-08" db="UniProtKB">
        <authorList>
            <consortium name="RefSeq"/>
        </authorList>
    </citation>
    <scope>IDENTIFICATION</scope>
    <source>
        <strain evidence="3">NI907</strain>
    </source>
</reference>
<dbReference type="AlphaFoldDB" id="A0A6P8BFP2"/>
<dbReference type="KEGG" id="pgri:PgNI_02180"/>
<feature type="compositionally biased region" description="Basic and acidic residues" evidence="1">
    <location>
        <begin position="195"/>
        <end position="207"/>
    </location>
</feature>
<reference evidence="3" key="1">
    <citation type="journal article" date="2019" name="Mol. Biol. Evol.">
        <title>Blast fungal genomes show frequent chromosomal changes, gene gains and losses, and effector gene turnover.</title>
        <authorList>
            <person name="Gomez Luciano L.B."/>
            <person name="Jason Tsai I."/>
            <person name="Chuma I."/>
            <person name="Tosa Y."/>
            <person name="Chen Y.H."/>
            <person name="Li J.Y."/>
            <person name="Li M.Y."/>
            <person name="Jade Lu M.Y."/>
            <person name="Nakayashiki H."/>
            <person name="Li W.H."/>
        </authorList>
    </citation>
    <scope>NUCLEOTIDE SEQUENCE</scope>
    <source>
        <strain evidence="3">NI907</strain>
    </source>
</reference>
<protein>
    <submittedName>
        <fullName evidence="3">Uncharacterized protein</fullName>
    </submittedName>
</protein>
<evidence type="ECO:0000313" key="2">
    <source>
        <dbReference type="Proteomes" id="UP000515153"/>
    </source>
</evidence>
<feature type="region of interest" description="Disordered" evidence="1">
    <location>
        <begin position="195"/>
        <end position="220"/>
    </location>
</feature>
<dbReference type="GeneID" id="41957159"/>
<keyword evidence="2" id="KW-1185">Reference proteome</keyword>
<evidence type="ECO:0000313" key="3">
    <source>
        <dbReference type="RefSeq" id="XP_030986035.1"/>
    </source>
</evidence>
<organism evidence="2 3">
    <name type="scientific">Pyricularia grisea</name>
    <name type="common">Crabgrass-specific blast fungus</name>
    <name type="synonym">Magnaporthe grisea</name>
    <dbReference type="NCBI Taxonomy" id="148305"/>
    <lineage>
        <taxon>Eukaryota</taxon>
        <taxon>Fungi</taxon>
        <taxon>Dikarya</taxon>
        <taxon>Ascomycota</taxon>
        <taxon>Pezizomycotina</taxon>
        <taxon>Sordariomycetes</taxon>
        <taxon>Sordariomycetidae</taxon>
        <taxon>Magnaporthales</taxon>
        <taxon>Pyriculariaceae</taxon>
        <taxon>Pyricularia</taxon>
    </lineage>
</organism>
<proteinExistence type="predicted"/>
<dbReference type="RefSeq" id="XP_030986035.1">
    <property type="nucleotide sequence ID" value="XM_031122247.1"/>
</dbReference>
<sequence length="283" mass="30957">MEQGRIGEEHLAVAGDELESDVAARGVIFDVFVGHFEDLNVLFLMNKSFDSRPTSTSTGVVASLMTGTETQVADYPVLTAISWGALHLEVCPSLGASKGQRILRVGAEPHPAAVEGRLADAALNCPVGMTLRTYEPQESSLPVVSALFMLSPCGIYTIPEKLYVFAVGSNRRLLHGVCTAKTWVTYGGAGGDHLEDSGGFRHLDPRRRSPKRRPSPRVCQERRQVAAVEEGGWDKSDWTQLDLDIELLGPQEAIWRTEDRINVLWWGRANDSPLHRSPIAASV</sequence>